<comment type="similarity">
    <text evidence="3">Belongs to the krueppel C2H2-type zinc-finger protein family.</text>
</comment>
<organism evidence="14 15">
    <name type="scientific">Microctonus hyperodae</name>
    <name type="common">Parasitoid wasp</name>
    <dbReference type="NCBI Taxonomy" id="165561"/>
    <lineage>
        <taxon>Eukaryota</taxon>
        <taxon>Metazoa</taxon>
        <taxon>Ecdysozoa</taxon>
        <taxon>Arthropoda</taxon>
        <taxon>Hexapoda</taxon>
        <taxon>Insecta</taxon>
        <taxon>Pterygota</taxon>
        <taxon>Neoptera</taxon>
        <taxon>Endopterygota</taxon>
        <taxon>Hymenoptera</taxon>
        <taxon>Apocrita</taxon>
        <taxon>Ichneumonoidea</taxon>
        <taxon>Braconidae</taxon>
        <taxon>Euphorinae</taxon>
        <taxon>Microctonus</taxon>
    </lineage>
</organism>
<dbReference type="InterPro" id="IPR050589">
    <property type="entry name" value="Ikaros_C2H2-ZF"/>
</dbReference>
<dbReference type="Pfam" id="PF13894">
    <property type="entry name" value="zf-C2H2_4"/>
    <property type="match status" value="1"/>
</dbReference>
<comment type="caution">
    <text evidence="14">The sequence shown here is derived from an EMBL/GenBank/DDBJ whole genome shotgun (WGS) entry which is preliminary data.</text>
</comment>
<feature type="domain" description="C2H2-type" evidence="13">
    <location>
        <begin position="388"/>
        <end position="415"/>
    </location>
</feature>
<dbReference type="FunFam" id="3.30.160.60:FF:000508">
    <property type="entry name" value="Myeloid zinc finger 1"/>
    <property type="match status" value="1"/>
</dbReference>
<dbReference type="FunFam" id="3.30.160.60:FF:000135">
    <property type="entry name" value="Zinc finger protein 358"/>
    <property type="match status" value="1"/>
</dbReference>
<feature type="domain" description="C2H2-type" evidence="13">
    <location>
        <begin position="332"/>
        <end position="359"/>
    </location>
</feature>
<dbReference type="FunFam" id="3.30.160.60:FF:002349">
    <property type="entry name" value="Zinc finger and BTB domain-containing 40"/>
    <property type="match status" value="1"/>
</dbReference>
<name>A0AA39L0C1_MICHY</name>
<dbReference type="FunFam" id="3.30.160.60:FF:001498">
    <property type="entry name" value="Zinc finger protein 404"/>
    <property type="match status" value="1"/>
</dbReference>
<feature type="domain" description="C2H2-type" evidence="13">
    <location>
        <begin position="443"/>
        <end position="470"/>
    </location>
</feature>
<dbReference type="FunFam" id="3.30.160.60:FF:000624">
    <property type="entry name" value="zinc finger protein 697"/>
    <property type="match status" value="1"/>
</dbReference>
<feature type="domain" description="C2H2-type" evidence="13">
    <location>
        <begin position="499"/>
        <end position="526"/>
    </location>
</feature>
<keyword evidence="15" id="KW-1185">Reference proteome</keyword>
<evidence type="ECO:0000259" key="13">
    <source>
        <dbReference type="PROSITE" id="PS50157"/>
    </source>
</evidence>
<dbReference type="GO" id="GO:0003700">
    <property type="term" value="F:DNA-binding transcription factor activity"/>
    <property type="evidence" value="ECO:0007669"/>
    <property type="project" value="TreeGrafter"/>
</dbReference>
<dbReference type="SUPFAM" id="SSF57667">
    <property type="entry name" value="beta-beta-alpha zinc fingers"/>
    <property type="match status" value="6"/>
</dbReference>
<keyword evidence="11" id="KW-0539">Nucleus</keyword>
<evidence type="ECO:0000313" key="14">
    <source>
        <dbReference type="EMBL" id="KAK0180355.1"/>
    </source>
</evidence>
<keyword evidence="10" id="KW-0804">Transcription</keyword>
<dbReference type="GO" id="GO:0005634">
    <property type="term" value="C:nucleus"/>
    <property type="evidence" value="ECO:0007669"/>
    <property type="project" value="UniProtKB-SubCell"/>
</dbReference>
<dbReference type="FunFam" id="3.30.160.60:FF:001289">
    <property type="entry name" value="Zinc finger protein 574"/>
    <property type="match status" value="1"/>
</dbReference>
<accession>A0AA39L0C1</accession>
<comment type="function">
    <text evidence="1">May be involved in transcriptional regulation.</text>
</comment>
<evidence type="ECO:0000256" key="8">
    <source>
        <dbReference type="ARBA" id="ARBA00023015"/>
    </source>
</evidence>
<dbReference type="Pfam" id="PF00096">
    <property type="entry name" value="zf-C2H2"/>
    <property type="match status" value="8"/>
</dbReference>
<dbReference type="GO" id="GO:0042802">
    <property type="term" value="F:identical protein binding"/>
    <property type="evidence" value="ECO:0007669"/>
    <property type="project" value="UniProtKB-ARBA"/>
</dbReference>
<evidence type="ECO:0000256" key="2">
    <source>
        <dbReference type="ARBA" id="ARBA00004123"/>
    </source>
</evidence>
<dbReference type="SMART" id="SM00355">
    <property type="entry name" value="ZnF_C2H2"/>
    <property type="match status" value="12"/>
</dbReference>
<keyword evidence="7" id="KW-0862">Zinc</keyword>
<keyword evidence="5" id="KW-0677">Repeat</keyword>
<dbReference type="FunFam" id="3.30.160.60:FF:000771">
    <property type="entry name" value="zinc finger protein 648"/>
    <property type="match status" value="1"/>
</dbReference>
<feature type="domain" description="C2H2-type" evidence="13">
    <location>
        <begin position="471"/>
        <end position="498"/>
    </location>
</feature>
<feature type="domain" description="C2H2-type" evidence="13">
    <location>
        <begin position="415"/>
        <end position="442"/>
    </location>
</feature>
<feature type="domain" description="C2H2-type" evidence="13">
    <location>
        <begin position="189"/>
        <end position="216"/>
    </location>
</feature>
<dbReference type="InterPro" id="IPR013087">
    <property type="entry name" value="Znf_C2H2_type"/>
</dbReference>
<dbReference type="InterPro" id="IPR036236">
    <property type="entry name" value="Znf_C2H2_sf"/>
</dbReference>
<keyword evidence="4" id="KW-0479">Metal-binding</keyword>
<feature type="domain" description="C2H2-type" evidence="13">
    <location>
        <begin position="157"/>
        <end position="184"/>
    </location>
</feature>
<evidence type="ECO:0000256" key="5">
    <source>
        <dbReference type="ARBA" id="ARBA00022737"/>
    </source>
</evidence>
<dbReference type="AlphaFoldDB" id="A0AA39L0C1"/>
<dbReference type="FunFam" id="3.30.160.60:FF:000744">
    <property type="entry name" value="zinc finger E-box-binding homeobox 1"/>
    <property type="match status" value="1"/>
</dbReference>
<evidence type="ECO:0000256" key="3">
    <source>
        <dbReference type="ARBA" id="ARBA00006991"/>
    </source>
</evidence>
<evidence type="ECO:0000256" key="9">
    <source>
        <dbReference type="ARBA" id="ARBA00023125"/>
    </source>
</evidence>
<keyword evidence="8" id="KW-0805">Transcription regulation</keyword>
<dbReference type="GO" id="GO:0000978">
    <property type="term" value="F:RNA polymerase II cis-regulatory region sequence-specific DNA binding"/>
    <property type="evidence" value="ECO:0007669"/>
    <property type="project" value="TreeGrafter"/>
</dbReference>
<evidence type="ECO:0000313" key="15">
    <source>
        <dbReference type="Proteomes" id="UP001168972"/>
    </source>
</evidence>
<protein>
    <recommendedName>
        <fullName evidence="13">C2H2-type domain-containing protein</fullName>
    </recommendedName>
</protein>
<dbReference type="GO" id="GO:0008270">
    <property type="term" value="F:zinc ion binding"/>
    <property type="evidence" value="ECO:0007669"/>
    <property type="project" value="UniProtKB-KW"/>
</dbReference>
<evidence type="ECO:0000256" key="12">
    <source>
        <dbReference type="PROSITE-ProRule" id="PRU00042"/>
    </source>
</evidence>
<evidence type="ECO:0000256" key="1">
    <source>
        <dbReference type="ARBA" id="ARBA00003767"/>
    </source>
</evidence>
<dbReference type="PROSITE" id="PS00028">
    <property type="entry name" value="ZINC_FINGER_C2H2_1"/>
    <property type="match status" value="11"/>
</dbReference>
<dbReference type="Proteomes" id="UP001168972">
    <property type="component" value="Unassembled WGS sequence"/>
</dbReference>
<reference evidence="14" key="2">
    <citation type="submission" date="2023-03" db="EMBL/GenBank/DDBJ databases">
        <authorList>
            <person name="Inwood S.N."/>
            <person name="Skelly J.G."/>
            <person name="Guhlin J."/>
            <person name="Harrop T.W.R."/>
            <person name="Goldson S.G."/>
            <person name="Dearden P.K."/>
        </authorList>
    </citation>
    <scope>NUCLEOTIDE SEQUENCE</scope>
    <source>
        <strain evidence="14">Lincoln</strain>
        <tissue evidence="14">Whole body</tissue>
    </source>
</reference>
<keyword evidence="9" id="KW-0238">DNA-binding</keyword>
<evidence type="ECO:0000256" key="11">
    <source>
        <dbReference type="ARBA" id="ARBA00023242"/>
    </source>
</evidence>
<evidence type="ECO:0000256" key="4">
    <source>
        <dbReference type="ARBA" id="ARBA00022723"/>
    </source>
</evidence>
<proteinExistence type="inferred from homology"/>
<dbReference type="EMBL" id="JAQQBR010000003">
    <property type="protein sequence ID" value="KAK0180355.1"/>
    <property type="molecule type" value="Genomic_DNA"/>
</dbReference>
<feature type="domain" description="C2H2-type" evidence="13">
    <location>
        <begin position="360"/>
        <end position="387"/>
    </location>
</feature>
<dbReference type="PROSITE" id="PS50157">
    <property type="entry name" value="ZINC_FINGER_C2H2_2"/>
    <property type="match status" value="11"/>
</dbReference>
<sequence length="583" mass="66902">MDDNTVNVGLKGEPGDRFTSTTYMEDICSGTFDKVFLPIEGHEVDFADEMVKLELEGQTSSHQNWVGQIANTNSNICDRTNGIRPHFIHFEDRNGVDDSGSAITNVDKLKNRYEKDKNIYNKCLGKSNDIIVPAASYEDALKHQGYPNINQPKFYKIQCSICKKWFLNNDSMITHLRSHCNSIAGREGFPCQICQQIYPDETSLHDHMVSHMETNPPLECTVCERKFAYKWRPRNHIQAFMSHGCLDICNCCENESTGAQAIRRTDIDNRLHCQACKMNDTKPNKSYRPNVNIHVPTNVGVKPFRCNLCQRSFAQRAALNNHMLAHSGEKPHACNICEKTYKRKSELVRHSMVHTGERPYECKECLMTFREKAKLNSHMLVHTGEKPHECHICHKACARKSDLNSHMLSHTGGQYDCKVCEKIFTRKSDLNRHILIHTGEKPFACDLCEMAFREKTRLNSHMLVHTGDKRHTCHICGKGFREKSSLRKHMIIHTGDRPYECYVCKKAFTQKTTLNSHILVHTGDRPYECSTCPKTFKERSALKKHWLVHLNERGHDTPMPTKKYNHNKSLLGVPHTTTDNTSS</sequence>
<keyword evidence="6 12" id="KW-0863">Zinc-finger</keyword>
<reference evidence="14" key="1">
    <citation type="journal article" date="2023" name="bioRxiv">
        <title>Scaffold-level genome assemblies of two parasitoid biocontrol wasps reveal the parthenogenesis mechanism and an associated novel virus.</title>
        <authorList>
            <person name="Inwood S."/>
            <person name="Skelly J."/>
            <person name="Guhlin J."/>
            <person name="Harrop T."/>
            <person name="Goldson S."/>
            <person name="Dearden P."/>
        </authorList>
    </citation>
    <scope>NUCLEOTIDE SEQUENCE</scope>
    <source>
        <strain evidence="14">Lincoln</strain>
        <tissue evidence="14">Whole body</tissue>
    </source>
</reference>
<gene>
    <name evidence="14" type="ORF">PV327_006005</name>
</gene>
<dbReference type="Gene3D" id="3.30.160.60">
    <property type="entry name" value="Classic Zinc Finger"/>
    <property type="match status" value="10"/>
</dbReference>
<comment type="subcellular location">
    <subcellularLocation>
        <location evidence="2">Nucleus</location>
    </subcellularLocation>
</comment>
<evidence type="ECO:0000256" key="7">
    <source>
        <dbReference type="ARBA" id="ARBA00022833"/>
    </source>
</evidence>
<dbReference type="PANTHER" id="PTHR24404">
    <property type="entry name" value="ZINC FINGER PROTEIN"/>
    <property type="match status" value="1"/>
</dbReference>
<dbReference type="GO" id="GO:0006357">
    <property type="term" value="P:regulation of transcription by RNA polymerase II"/>
    <property type="evidence" value="ECO:0007669"/>
    <property type="project" value="TreeGrafter"/>
</dbReference>
<dbReference type="FunFam" id="3.30.160.60:FF:000303">
    <property type="entry name" value="Zinc finger protein 41"/>
    <property type="match status" value="1"/>
</dbReference>
<evidence type="ECO:0000256" key="6">
    <source>
        <dbReference type="ARBA" id="ARBA00022771"/>
    </source>
</evidence>
<feature type="domain" description="C2H2-type" evidence="13">
    <location>
        <begin position="527"/>
        <end position="554"/>
    </location>
</feature>
<evidence type="ECO:0000256" key="10">
    <source>
        <dbReference type="ARBA" id="ARBA00023163"/>
    </source>
</evidence>
<feature type="domain" description="C2H2-type" evidence="13">
    <location>
        <begin position="304"/>
        <end position="331"/>
    </location>
</feature>